<evidence type="ECO:0000313" key="2">
    <source>
        <dbReference type="Proteomes" id="UP001283361"/>
    </source>
</evidence>
<dbReference type="AlphaFoldDB" id="A0AAE0Z9D2"/>
<reference evidence="1" key="1">
    <citation type="journal article" date="2023" name="G3 (Bethesda)">
        <title>A reference genome for the long-term kleptoplast-retaining sea slug Elysia crispata morphotype clarki.</title>
        <authorList>
            <person name="Eastman K.E."/>
            <person name="Pendleton A.L."/>
            <person name="Shaikh M.A."/>
            <person name="Suttiyut T."/>
            <person name="Ogas R."/>
            <person name="Tomko P."/>
            <person name="Gavelis G."/>
            <person name="Widhalm J.R."/>
            <person name="Wisecaver J.H."/>
        </authorList>
    </citation>
    <scope>NUCLEOTIDE SEQUENCE</scope>
    <source>
        <strain evidence="1">ECLA1</strain>
    </source>
</reference>
<dbReference type="Proteomes" id="UP001283361">
    <property type="component" value="Unassembled WGS sequence"/>
</dbReference>
<gene>
    <name evidence="1" type="ORF">RRG08_023558</name>
</gene>
<evidence type="ECO:0008006" key="3">
    <source>
        <dbReference type="Google" id="ProtNLM"/>
    </source>
</evidence>
<accession>A0AAE0Z9D2</accession>
<organism evidence="1 2">
    <name type="scientific">Elysia crispata</name>
    <name type="common">lettuce slug</name>
    <dbReference type="NCBI Taxonomy" id="231223"/>
    <lineage>
        <taxon>Eukaryota</taxon>
        <taxon>Metazoa</taxon>
        <taxon>Spiralia</taxon>
        <taxon>Lophotrochozoa</taxon>
        <taxon>Mollusca</taxon>
        <taxon>Gastropoda</taxon>
        <taxon>Heterobranchia</taxon>
        <taxon>Euthyneura</taxon>
        <taxon>Panpulmonata</taxon>
        <taxon>Sacoglossa</taxon>
        <taxon>Placobranchoidea</taxon>
        <taxon>Plakobranchidae</taxon>
        <taxon>Elysia</taxon>
    </lineage>
</organism>
<comment type="caution">
    <text evidence="1">The sequence shown here is derived from an EMBL/GenBank/DDBJ whole genome shotgun (WGS) entry which is preliminary data.</text>
</comment>
<proteinExistence type="predicted"/>
<protein>
    <recommendedName>
        <fullName evidence="3">DDE-1 domain-containing protein</fullName>
    </recommendedName>
</protein>
<evidence type="ECO:0000313" key="1">
    <source>
        <dbReference type="EMBL" id="KAK3765040.1"/>
    </source>
</evidence>
<keyword evidence="2" id="KW-1185">Reference proteome</keyword>
<name>A0AAE0Z9D2_9GAST</name>
<dbReference type="EMBL" id="JAWDGP010004358">
    <property type="protein sequence ID" value="KAK3765040.1"/>
    <property type="molecule type" value="Genomic_DNA"/>
</dbReference>
<sequence length="144" mass="16129">MKLLDEDGSADTHYKLAVLDAINYAAASWDEVKQTTIANYFKKAGFTKQDSEVAINGSAGNTEDQEMVQLFNQATKALGVTQILEEYVEMYSDVPTTEHLSLKEITANEQTAPIPLMRKTMMKKILVQSKQLCPTQKQRMPSTH</sequence>